<evidence type="ECO:0000256" key="2">
    <source>
        <dbReference type="ARBA" id="ARBA00023125"/>
    </source>
</evidence>
<protein>
    <submittedName>
        <fullName evidence="5">HxlR family transcriptional regulator</fullName>
    </submittedName>
</protein>
<dbReference type="Proteomes" id="UP000284277">
    <property type="component" value="Unassembled WGS sequence"/>
</dbReference>
<feature type="domain" description="HTH hxlR-type" evidence="4">
    <location>
        <begin position="10"/>
        <end position="108"/>
    </location>
</feature>
<dbReference type="Pfam" id="PF01638">
    <property type="entry name" value="HxlR"/>
    <property type="match status" value="1"/>
</dbReference>
<evidence type="ECO:0000313" key="6">
    <source>
        <dbReference type="Proteomes" id="UP000284277"/>
    </source>
</evidence>
<keyword evidence="6" id="KW-1185">Reference proteome</keyword>
<sequence length="119" mass="13577">MDCNCNAYHCPVDTTLNMIGGKYKALILWHLTDKTLRFGELRKLIPQATPKMLTQQLRELEENHLINRTVFPVVPPRVDYCLSDLGISIRPILEAIYTWGTDYLNQNGLEASCSMTFSS</sequence>
<evidence type="ECO:0000256" key="3">
    <source>
        <dbReference type="ARBA" id="ARBA00023163"/>
    </source>
</evidence>
<dbReference type="SUPFAM" id="SSF46785">
    <property type="entry name" value="Winged helix' DNA-binding domain"/>
    <property type="match status" value="1"/>
</dbReference>
<organism evidence="5 6">
    <name type="scientific">Lacrimispora algidixylanolytica</name>
    <dbReference type="NCBI Taxonomy" id="94868"/>
    <lineage>
        <taxon>Bacteria</taxon>
        <taxon>Bacillati</taxon>
        <taxon>Bacillota</taxon>
        <taxon>Clostridia</taxon>
        <taxon>Lachnospirales</taxon>
        <taxon>Lachnospiraceae</taxon>
        <taxon>Lacrimispora</taxon>
    </lineage>
</organism>
<proteinExistence type="predicted"/>
<keyword evidence="3" id="KW-0804">Transcription</keyword>
<evidence type="ECO:0000259" key="4">
    <source>
        <dbReference type="PROSITE" id="PS51118"/>
    </source>
</evidence>
<dbReference type="Gene3D" id="1.10.10.10">
    <property type="entry name" value="Winged helix-like DNA-binding domain superfamily/Winged helix DNA-binding domain"/>
    <property type="match status" value="1"/>
</dbReference>
<dbReference type="PANTHER" id="PTHR33204">
    <property type="entry name" value="TRANSCRIPTIONAL REGULATOR, MARR FAMILY"/>
    <property type="match status" value="1"/>
</dbReference>
<keyword evidence="2" id="KW-0238">DNA-binding</keyword>
<dbReference type="EMBL" id="MCIA01000006">
    <property type="protein sequence ID" value="RKD33624.1"/>
    <property type="molecule type" value="Genomic_DNA"/>
</dbReference>
<gene>
    <name evidence="5" type="ORF">BET01_13910</name>
</gene>
<comment type="caution">
    <text evidence="5">The sequence shown here is derived from an EMBL/GenBank/DDBJ whole genome shotgun (WGS) entry which is preliminary data.</text>
</comment>
<dbReference type="GO" id="GO:0003677">
    <property type="term" value="F:DNA binding"/>
    <property type="evidence" value="ECO:0007669"/>
    <property type="project" value="UniProtKB-KW"/>
</dbReference>
<evidence type="ECO:0000313" key="5">
    <source>
        <dbReference type="EMBL" id="RKD33624.1"/>
    </source>
</evidence>
<dbReference type="PANTHER" id="PTHR33204:SF29">
    <property type="entry name" value="TRANSCRIPTIONAL REGULATOR"/>
    <property type="match status" value="1"/>
</dbReference>
<evidence type="ECO:0000256" key="1">
    <source>
        <dbReference type="ARBA" id="ARBA00023015"/>
    </source>
</evidence>
<dbReference type="OrthoDB" id="9791143at2"/>
<reference evidence="5 6" key="1">
    <citation type="submission" date="2016-08" db="EMBL/GenBank/DDBJ databases">
        <title>A new outlook on sporulation: Clostridium algidixylanolyticum.</title>
        <authorList>
            <person name="Poppleton D.I."/>
            <person name="Gribaldo S."/>
        </authorList>
    </citation>
    <scope>NUCLEOTIDE SEQUENCE [LARGE SCALE GENOMIC DNA]</scope>
    <source>
        <strain evidence="5 6">SPL73</strain>
    </source>
</reference>
<accession>A0A419T7T7</accession>
<name>A0A419T7T7_9FIRM</name>
<dbReference type="PROSITE" id="PS51118">
    <property type="entry name" value="HTH_HXLR"/>
    <property type="match status" value="1"/>
</dbReference>
<keyword evidence="1" id="KW-0805">Transcription regulation</keyword>
<dbReference type="AlphaFoldDB" id="A0A419T7T7"/>
<dbReference type="RefSeq" id="WP_120195678.1">
    <property type="nucleotide sequence ID" value="NZ_MCIA01000006.1"/>
</dbReference>
<dbReference type="InterPro" id="IPR036390">
    <property type="entry name" value="WH_DNA-bd_sf"/>
</dbReference>
<dbReference type="InterPro" id="IPR002577">
    <property type="entry name" value="HTH_HxlR"/>
</dbReference>
<dbReference type="InterPro" id="IPR036388">
    <property type="entry name" value="WH-like_DNA-bd_sf"/>
</dbReference>